<evidence type="ECO:0000256" key="1">
    <source>
        <dbReference type="ARBA" id="ARBA00004123"/>
    </source>
</evidence>
<dbReference type="InterPro" id="IPR033897">
    <property type="entry name" value="SRF-like_MADS-box"/>
</dbReference>
<dbReference type="GO" id="GO:0045944">
    <property type="term" value="P:positive regulation of transcription by RNA polymerase II"/>
    <property type="evidence" value="ECO:0007669"/>
    <property type="project" value="InterPro"/>
</dbReference>
<evidence type="ECO:0000313" key="8">
    <source>
        <dbReference type="EMBL" id="RYQ95034.1"/>
    </source>
</evidence>
<evidence type="ECO:0000256" key="4">
    <source>
        <dbReference type="ARBA" id="ARBA00023163"/>
    </source>
</evidence>
<keyword evidence="9" id="KW-1185">Reference proteome</keyword>
<dbReference type="GO" id="GO:0000987">
    <property type="term" value="F:cis-regulatory region sequence-specific DNA binding"/>
    <property type="evidence" value="ECO:0007669"/>
    <property type="project" value="InterPro"/>
</dbReference>
<dbReference type="SMART" id="SM00432">
    <property type="entry name" value="MADS"/>
    <property type="match status" value="1"/>
</dbReference>
<accession>A0A444XZD4</accession>
<feature type="coiled-coil region" evidence="6">
    <location>
        <begin position="80"/>
        <end position="114"/>
    </location>
</feature>
<keyword evidence="2" id="KW-0805">Transcription regulation</keyword>
<dbReference type="InterPro" id="IPR050142">
    <property type="entry name" value="MADS-box/MEF2_TF"/>
</dbReference>
<dbReference type="GO" id="GO:0046983">
    <property type="term" value="F:protein dimerization activity"/>
    <property type="evidence" value="ECO:0007669"/>
    <property type="project" value="InterPro"/>
</dbReference>
<feature type="domain" description="MADS-box" evidence="7">
    <location>
        <begin position="1"/>
        <end position="48"/>
    </location>
</feature>
<keyword evidence="4" id="KW-0804">Transcription</keyword>
<evidence type="ECO:0000256" key="6">
    <source>
        <dbReference type="SAM" id="Coils"/>
    </source>
</evidence>
<dbReference type="CDD" id="cd00266">
    <property type="entry name" value="MADS_SRF_like"/>
    <property type="match status" value="1"/>
</dbReference>
<evidence type="ECO:0000256" key="5">
    <source>
        <dbReference type="ARBA" id="ARBA00023242"/>
    </source>
</evidence>
<sequence>MARKKSKLEYIANNSKRRATFRARKTSLIKKIDEISTLCGVQSCAIIYPPNEPQPEVWPSPQKAKQVISKFKEIPKLEQNKRMLTQESLLRKRIQKAEDQLKKQKDENRQKEMSHLMFQCLSSGEVTGNASLIDLCDLSRLIDQTLKEIDLKIERIHDQEKMANQVEATQTQP</sequence>
<keyword evidence="5" id="KW-0539">Nucleus</keyword>
<evidence type="ECO:0000256" key="3">
    <source>
        <dbReference type="ARBA" id="ARBA00023125"/>
    </source>
</evidence>
<dbReference type="InterPro" id="IPR036879">
    <property type="entry name" value="TF_MADSbox_sf"/>
</dbReference>
<evidence type="ECO:0000313" key="9">
    <source>
        <dbReference type="Proteomes" id="UP000289738"/>
    </source>
</evidence>
<reference evidence="8 9" key="1">
    <citation type="submission" date="2019-01" db="EMBL/GenBank/DDBJ databases">
        <title>Sequencing of cultivated peanut Arachis hypogaea provides insights into genome evolution and oil improvement.</title>
        <authorList>
            <person name="Chen X."/>
        </authorList>
    </citation>
    <scope>NUCLEOTIDE SEQUENCE [LARGE SCALE GENOMIC DNA]</scope>
    <source>
        <strain evidence="9">cv. Fuhuasheng</strain>
        <tissue evidence="8">Leaves</tissue>
    </source>
</reference>
<dbReference type="AlphaFoldDB" id="A0A444XZD4"/>
<dbReference type="PANTHER" id="PTHR48019">
    <property type="entry name" value="SERUM RESPONSE FACTOR HOMOLOG"/>
    <property type="match status" value="1"/>
</dbReference>
<name>A0A444XZD4_ARAHY</name>
<organism evidence="8 9">
    <name type="scientific">Arachis hypogaea</name>
    <name type="common">Peanut</name>
    <dbReference type="NCBI Taxonomy" id="3818"/>
    <lineage>
        <taxon>Eukaryota</taxon>
        <taxon>Viridiplantae</taxon>
        <taxon>Streptophyta</taxon>
        <taxon>Embryophyta</taxon>
        <taxon>Tracheophyta</taxon>
        <taxon>Spermatophyta</taxon>
        <taxon>Magnoliopsida</taxon>
        <taxon>eudicotyledons</taxon>
        <taxon>Gunneridae</taxon>
        <taxon>Pentapetalae</taxon>
        <taxon>rosids</taxon>
        <taxon>fabids</taxon>
        <taxon>Fabales</taxon>
        <taxon>Fabaceae</taxon>
        <taxon>Papilionoideae</taxon>
        <taxon>50 kb inversion clade</taxon>
        <taxon>dalbergioids sensu lato</taxon>
        <taxon>Dalbergieae</taxon>
        <taxon>Pterocarpus clade</taxon>
        <taxon>Arachis</taxon>
    </lineage>
</organism>
<evidence type="ECO:0000256" key="2">
    <source>
        <dbReference type="ARBA" id="ARBA00023015"/>
    </source>
</evidence>
<dbReference type="SUPFAM" id="SSF55455">
    <property type="entry name" value="SRF-like"/>
    <property type="match status" value="1"/>
</dbReference>
<dbReference type="FunFam" id="3.40.1810.10:FF:000024">
    <property type="entry name" value="Agamous-like MADS-box protein AGL80"/>
    <property type="match status" value="1"/>
</dbReference>
<dbReference type="GO" id="GO:0000981">
    <property type="term" value="F:DNA-binding transcription factor activity, RNA polymerase II-specific"/>
    <property type="evidence" value="ECO:0007669"/>
    <property type="project" value="InterPro"/>
</dbReference>
<dbReference type="Proteomes" id="UP000289738">
    <property type="component" value="Chromosome B08"/>
</dbReference>
<proteinExistence type="predicted"/>
<dbReference type="Pfam" id="PF00319">
    <property type="entry name" value="SRF-TF"/>
    <property type="match status" value="1"/>
</dbReference>
<keyword evidence="3" id="KW-0238">DNA-binding</keyword>
<protein>
    <recommendedName>
        <fullName evidence="7">MADS-box domain-containing protein</fullName>
    </recommendedName>
</protein>
<dbReference type="EMBL" id="SDMP01000018">
    <property type="protein sequence ID" value="RYQ95034.1"/>
    <property type="molecule type" value="Genomic_DNA"/>
</dbReference>
<comment type="subcellular location">
    <subcellularLocation>
        <location evidence="1">Nucleus</location>
    </subcellularLocation>
</comment>
<dbReference type="GO" id="GO:0005634">
    <property type="term" value="C:nucleus"/>
    <property type="evidence" value="ECO:0007669"/>
    <property type="project" value="UniProtKB-SubCell"/>
</dbReference>
<dbReference type="Gene3D" id="3.40.1810.10">
    <property type="entry name" value="Transcription factor, MADS-box"/>
    <property type="match status" value="1"/>
</dbReference>
<comment type="caution">
    <text evidence="8">The sequence shown here is derived from an EMBL/GenBank/DDBJ whole genome shotgun (WGS) entry which is preliminary data.</text>
</comment>
<dbReference type="STRING" id="3818.A0A444XZD4"/>
<gene>
    <name evidence="8" type="ORF">Ahy_B08g090011</name>
</gene>
<dbReference type="InterPro" id="IPR002100">
    <property type="entry name" value="TF_MADSbox"/>
</dbReference>
<evidence type="ECO:0000259" key="7">
    <source>
        <dbReference type="PROSITE" id="PS50066"/>
    </source>
</evidence>
<dbReference type="OrthoDB" id="1375163at2759"/>
<dbReference type="PROSITE" id="PS50066">
    <property type="entry name" value="MADS_BOX_2"/>
    <property type="match status" value="1"/>
</dbReference>
<keyword evidence="6" id="KW-0175">Coiled coil</keyword>